<evidence type="ECO:0000256" key="11">
    <source>
        <dbReference type="SAM" id="MobiDB-lite"/>
    </source>
</evidence>
<evidence type="ECO:0000256" key="4">
    <source>
        <dbReference type="ARBA" id="ARBA00022723"/>
    </source>
</evidence>
<evidence type="ECO:0000256" key="12">
    <source>
        <dbReference type="SAM" id="Phobius"/>
    </source>
</evidence>
<keyword evidence="3" id="KW-0813">Transport</keyword>
<dbReference type="Pfam" id="PF02953">
    <property type="entry name" value="zf-Tim10_DDP"/>
    <property type="match status" value="1"/>
</dbReference>
<dbReference type="GO" id="GO:0015031">
    <property type="term" value="P:protein transport"/>
    <property type="evidence" value="ECO:0007669"/>
    <property type="project" value="UniProtKB-KW"/>
</dbReference>
<sequence length="202" mass="22875">MSTKSDKAVERQMQMFEIEMMQQVFTSMTSSCLAKCIPSNYNDGDLTKGEAVCLDRCASKFMQAYMQTTKKLSTMASSDSKLPHLLSSWTYCSWAKGKLFRFRMGFWLQTLLVLLCIVILVSSVPTSIQKPDLEETDSQLIEDDGSHHRGSQFGNRLGSGKNDSSTGERRSHRRRRKHNRQCEQTGHCPEGKLPTSIFLSCI</sequence>
<evidence type="ECO:0000256" key="7">
    <source>
        <dbReference type="ARBA" id="ARBA00023010"/>
    </source>
</evidence>
<reference evidence="15" key="2">
    <citation type="submission" date="2023-11" db="UniProtKB">
        <authorList>
            <consortium name="WormBaseParasite"/>
        </authorList>
    </citation>
    <scope>IDENTIFICATION</scope>
</reference>
<dbReference type="SUPFAM" id="SSF144122">
    <property type="entry name" value="Tim10-like"/>
    <property type="match status" value="1"/>
</dbReference>
<comment type="similarity">
    <text evidence="2">Belongs to the small Tim family.</text>
</comment>
<keyword evidence="6" id="KW-0653">Protein transport</keyword>
<dbReference type="PROSITE" id="PS51257">
    <property type="entry name" value="PROKAR_LIPOPROTEIN"/>
    <property type="match status" value="1"/>
</dbReference>
<evidence type="ECO:0000313" key="14">
    <source>
        <dbReference type="Proteomes" id="UP000050792"/>
    </source>
</evidence>
<keyword evidence="8" id="KW-0496">Mitochondrion</keyword>
<keyword evidence="12" id="KW-0472">Membrane</keyword>
<dbReference type="WBParaSite" id="SRDH1_44170.1">
    <property type="protein sequence ID" value="SRDH1_44170.1"/>
    <property type="gene ID" value="SRDH1_44170"/>
</dbReference>
<dbReference type="Gene3D" id="1.10.287.810">
    <property type="entry name" value="Mitochondrial import inner membrane translocase subunit tim13 like domains"/>
    <property type="match status" value="1"/>
</dbReference>
<comment type="function">
    <text evidence="10">Mitochondrial intermembrane chaperone that participates in the import and insertion of multi-pass transmembrane proteins into the mitochondrial inner membrane. May also be required for the transfer of beta-barrel precursors from the TOM complex to the sorting and assembly machinery (SAM complex) of the outer membrane. Acts as a chaperone-like protein that protects the hydrophobic precursors from aggregation and guide them through the mitochondrial intermembrane space.</text>
</comment>
<dbReference type="AlphaFoldDB" id="A0AA85FCD5"/>
<keyword evidence="5" id="KW-0862">Zinc</keyword>
<keyword evidence="7" id="KW-0811">Translocation</keyword>
<feature type="region of interest" description="Disordered" evidence="11">
    <location>
        <begin position="143"/>
        <end position="187"/>
    </location>
</feature>
<dbReference type="InterPro" id="IPR035427">
    <property type="entry name" value="Tim10-like_dom_sf"/>
</dbReference>
<evidence type="ECO:0000256" key="2">
    <source>
        <dbReference type="ARBA" id="ARBA00006720"/>
    </source>
</evidence>
<evidence type="ECO:0000256" key="1">
    <source>
        <dbReference type="ARBA" id="ARBA00004173"/>
    </source>
</evidence>
<dbReference type="InterPro" id="IPR004217">
    <property type="entry name" value="Tim10-like"/>
</dbReference>
<evidence type="ECO:0000256" key="10">
    <source>
        <dbReference type="ARBA" id="ARBA00025311"/>
    </source>
</evidence>
<evidence type="ECO:0000256" key="9">
    <source>
        <dbReference type="ARBA" id="ARBA00023157"/>
    </source>
</evidence>
<evidence type="ECO:0000256" key="6">
    <source>
        <dbReference type="ARBA" id="ARBA00022927"/>
    </source>
</evidence>
<organism evidence="14 15">
    <name type="scientific">Schistosoma rodhaini</name>
    <dbReference type="NCBI Taxonomy" id="6188"/>
    <lineage>
        <taxon>Eukaryota</taxon>
        <taxon>Metazoa</taxon>
        <taxon>Spiralia</taxon>
        <taxon>Lophotrochozoa</taxon>
        <taxon>Platyhelminthes</taxon>
        <taxon>Trematoda</taxon>
        <taxon>Digenea</taxon>
        <taxon>Strigeidida</taxon>
        <taxon>Schistosomatoidea</taxon>
        <taxon>Schistosomatidae</taxon>
        <taxon>Schistosoma</taxon>
    </lineage>
</organism>
<protein>
    <recommendedName>
        <fullName evidence="13">Tim10-like domain-containing protein</fullName>
    </recommendedName>
</protein>
<keyword evidence="4" id="KW-0479">Metal-binding</keyword>
<feature type="domain" description="Tim10-like" evidence="13">
    <location>
        <begin position="12"/>
        <end position="72"/>
    </location>
</feature>
<evidence type="ECO:0000313" key="15">
    <source>
        <dbReference type="WBParaSite" id="SRDH1_44170.1"/>
    </source>
</evidence>
<keyword evidence="12" id="KW-1133">Transmembrane helix</keyword>
<reference evidence="14" key="1">
    <citation type="submission" date="2022-06" db="EMBL/GenBank/DDBJ databases">
        <authorList>
            <person name="Berger JAMES D."/>
            <person name="Berger JAMES D."/>
        </authorList>
    </citation>
    <scope>NUCLEOTIDE SEQUENCE [LARGE SCALE GENOMIC DNA]</scope>
</reference>
<accession>A0AA85FCD5</accession>
<comment type="subcellular location">
    <subcellularLocation>
        <location evidence="1">Mitochondrion</location>
    </subcellularLocation>
</comment>
<keyword evidence="9" id="KW-1015">Disulfide bond</keyword>
<evidence type="ECO:0000256" key="3">
    <source>
        <dbReference type="ARBA" id="ARBA00022448"/>
    </source>
</evidence>
<keyword evidence="14" id="KW-1185">Reference proteome</keyword>
<name>A0AA85FCD5_9TREM</name>
<evidence type="ECO:0000259" key="13">
    <source>
        <dbReference type="Pfam" id="PF02953"/>
    </source>
</evidence>
<dbReference type="PANTHER" id="PTHR11038:SF16">
    <property type="entry name" value="MITOCHONDRIAL IMPORT INNER MEMBRANE TRANSLOCASE SUBUNIT TIM10"/>
    <property type="match status" value="1"/>
</dbReference>
<keyword evidence="12" id="KW-0812">Transmembrane</keyword>
<evidence type="ECO:0000256" key="5">
    <source>
        <dbReference type="ARBA" id="ARBA00022833"/>
    </source>
</evidence>
<feature type="transmembrane region" description="Helical" evidence="12">
    <location>
        <begin position="106"/>
        <end position="124"/>
    </location>
</feature>
<feature type="compositionally biased region" description="Basic residues" evidence="11">
    <location>
        <begin position="170"/>
        <end position="179"/>
    </location>
</feature>
<dbReference type="Proteomes" id="UP000050792">
    <property type="component" value="Unassembled WGS sequence"/>
</dbReference>
<proteinExistence type="inferred from homology"/>
<dbReference type="PANTHER" id="PTHR11038">
    <property type="entry name" value="MITOCHONDRIAL IMPORT INNER MEMBRANE TRANSLOCASE SUBUNIT TIM10"/>
    <property type="match status" value="1"/>
</dbReference>
<dbReference type="GO" id="GO:0045039">
    <property type="term" value="P:protein insertion into mitochondrial inner membrane"/>
    <property type="evidence" value="ECO:0007669"/>
    <property type="project" value="TreeGrafter"/>
</dbReference>
<dbReference type="GO" id="GO:0046872">
    <property type="term" value="F:metal ion binding"/>
    <property type="evidence" value="ECO:0007669"/>
    <property type="project" value="UniProtKB-KW"/>
</dbReference>
<evidence type="ECO:0000256" key="8">
    <source>
        <dbReference type="ARBA" id="ARBA00023128"/>
    </source>
</evidence>
<dbReference type="GO" id="GO:0005743">
    <property type="term" value="C:mitochondrial inner membrane"/>
    <property type="evidence" value="ECO:0007669"/>
    <property type="project" value="TreeGrafter"/>
</dbReference>